<organism evidence="2">
    <name type="scientific">Rhizophora mucronata</name>
    <name type="common">Asiatic mangrove</name>
    <dbReference type="NCBI Taxonomy" id="61149"/>
    <lineage>
        <taxon>Eukaryota</taxon>
        <taxon>Viridiplantae</taxon>
        <taxon>Streptophyta</taxon>
        <taxon>Embryophyta</taxon>
        <taxon>Tracheophyta</taxon>
        <taxon>Spermatophyta</taxon>
        <taxon>Magnoliopsida</taxon>
        <taxon>eudicotyledons</taxon>
        <taxon>Gunneridae</taxon>
        <taxon>Pentapetalae</taxon>
        <taxon>rosids</taxon>
        <taxon>fabids</taxon>
        <taxon>Malpighiales</taxon>
        <taxon>Rhizophoraceae</taxon>
        <taxon>Rhizophora</taxon>
    </lineage>
</organism>
<sequence>MYYMSTPAIRCTVLLYLAQETGKRGKGWRKLNDLIWIYCFCMLIFIFGYLQLK</sequence>
<feature type="transmembrane region" description="Helical" evidence="1">
    <location>
        <begin position="34"/>
        <end position="52"/>
    </location>
</feature>
<reference evidence="2" key="1">
    <citation type="submission" date="2018-02" db="EMBL/GenBank/DDBJ databases">
        <title>Rhizophora mucronata_Transcriptome.</title>
        <authorList>
            <person name="Meera S.P."/>
            <person name="Sreeshan A."/>
            <person name="Augustine A."/>
        </authorList>
    </citation>
    <scope>NUCLEOTIDE SEQUENCE</scope>
    <source>
        <tissue evidence="2">Leaf</tissue>
    </source>
</reference>
<keyword evidence="1" id="KW-0472">Membrane</keyword>
<evidence type="ECO:0000313" key="2">
    <source>
        <dbReference type="EMBL" id="MBX46296.1"/>
    </source>
</evidence>
<protein>
    <submittedName>
        <fullName evidence="2">Uncharacterized protein</fullName>
    </submittedName>
</protein>
<accession>A0A2P2NUV5</accession>
<keyword evidence="1" id="KW-1133">Transmembrane helix</keyword>
<evidence type="ECO:0000256" key="1">
    <source>
        <dbReference type="SAM" id="Phobius"/>
    </source>
</evidence>
<name>A0A2P2NUV5_RHIMU</name>
<dbReference type="EMBL" id="GGEC01065812">
    <property type="protein sequence ID" value="MBX46296.1"/>
    <property type="molecule type" value="Transcribed_RNA"/>
</dbReference>
<proteinExistence type="predicted"/>
<keyword evidence="1" id="KW-0812">Transmembrane</keyword>
<dbReference type="AlphaFoldDB" id="A0A2P2NUV5"/>